<accession>A0ABT0UNL7</accession>
<feature type="compositionally biased region" description="Basic and acidic residues" evidence="1">
    <location>
        <begin position="1253"/>
        <end position="1280"/>
    </location>
</feature>
<dbReference type="Gene3D" id="3.40.50.1440">
    <property type="entry name" value="Tubulin/FtsZ, GTPase domain"/>
    <property type="match status" value="1"/>
</dbReference>
<dbReference type="RefSeq" id="WP_250919191.1">
    <property type="nucleotide sequence ID" value="NZ_JAMQAW010000009.1"/>
</dbReference>
<evidence type="ECO:0000256" key="1">
    <source>
        <dbReference type="SAM" id="MobiDB-lite"/>
    </source>
</evidence>
<dbReference type="InterPro" id="IPR036525">
    <property type="entry name" value="Tubulin/FtsZ_GTPase_sf"/>
</dbReference>
<keyword evidence="3" id="KW-1185">Reference proteome</keyword>
<evidence type="ECO:0008006" key="4">
    <source>
        <dbReference type="Google" id="ProtNLM"/>
    </source>
</evidence>
<feature type="compositionally biased region" description="Basic and acidic residues" evidence="1">
    <location>
        <begin position="1122"/>
        <end position="1142"/>
    </location>
</feature>
<dbReference type="Pfam" id="PF13809">
    <property type="entry name" value="Tubulin_2"/>
    <property type="match status" value="1"/>
</dbReference>
<sequence length="1438" mass="158077">MRIFQPMLFVGLGGTGGLVGAELERRLRAELCGPDGNALTTGSQRKRHQLPDCLQFVYADYSESELARLPHMSADRTTRDAYARTARATHDLLPASYTSSPDVTRMLRAVLRDEVSDWLPPREGEPKVVPLRNGAGQWPTVGRAALFGTLRNGTGPVVEPLRDAIDIISRSGSELEELEGGPISGCDVFVAFSVAGGTGTGIFLDYLHLIGQTFKDKNFTGARIYPLVVMPSAFPEGNGGGRAAKLNAARAVVDLFRLVDRQNVPDAESDLGATEQLNALRIRYPEMHPIRLDNGTVPTAFLFSLTAGIRPDDLRRSMVSLVMSLIGTELREGPVHADDDYQTFAANFINRGVTRRTRAASGIGHRGVSTSLVASMTAPLDELAELVSARMLARAVPRLLDRRLPRNTENAPLVRQMFEASGLGDLWRREAIPVPEPSTVPKGSSDIEQALRERLEAMRRQLKDLERRVGRKMIGLAESFDPRAAAERMLRDIDLFQLEGVVKGLPEDQDPVAVLGFLGVLENRRQAPAGLESGAVQPPIVPRIRGRVGGLSRPRWADDEVAAVLQDQNRWYELSARAVWHHAWNEQEPRWRPAANDLQHDLGQLMDAFRKAVEEERSTDAAKVKELYDDRTGVSYFLPPQASLGDFYEDLMERLIESEILRGTDDETTLLLTLVSSERWQATFSDGRRNPAAAVAAIKGVLKERVQKLFAESGRQQQSRPLMPSLGTLLSAAAGDVKATEQVSSGALRQFQFKVAGLLPAGFTPEGSGPLKVLITYPQAHSKDAAETYLKRALHLPRDSQRTIECRSVDSDTITVVLFRSEMSVTEVPEARGVLRQWARAQDDQRDDDLLRWRQRLGYQDDWLASTEEDREHILHRLLCAMWNGQVDCLGDPASPSKVRIRLHARLGGDVPAMTLQLDEHHDEISSWASLLRAYERWALLSDGDGDGDGSIVEDYCRELMRVLPRDLTTSGSKPSELYRRFVNEIAPRQLRLLDEREHQYGDRVAEWVRPRRQFWEETLAGALEVPFPEGKNPVQPNLRLLEEWVRDHHTPVRRADGPGARPEPGRGRGREESWDQGWTSEPDARTNGQQYQGGRPSGDRPGDPSRGDRYAEPGGRGDVGGNRRYDEPADRGYEDRAEPYGDPRQGGPSDGDRYVQPSGDPYDSRRYGADVPRQGQDRQGPRPSSGTAGRPPSAPGPAVGRPRTWPDDEPGADRGFDQAAPGAYRRTESAPGGQGPEGADQGYHRTGATSDRGQEGPGGRHESERVTRRHESERFDDGAAPHTGGQQHGPDQSWPVPPRAGHGRPPTEPTQSAQRPGPAPGRAEHPPGQRADAAEPPRAPRAGSDRSAPRAGVDDGPVTAPTAPTAGRVASAAFIPDQATPEPQYAPYPDVPPQESGWPGGESPVPWGLADSDGEAEWDGDRDTDGKGRGVWDGDPE</sequence>
<gene>
    <name evidence="2" type="ORF">NBG84_11150</name>
</gene>
<feature type="compositionally biased region" description="Basic and acidic residues" evidence="1">
    <location>
        <begin position="1064"/>
        <end position="1074"/>
    </location>
</feature>
<feature type="compositionally biased region" description="Basic and acidic residues" evidence="1">
    <location>
        <begin position="1323"/>
        <end position="1336"/>
    </location>
</feature>
<dbReference type="SUPFAM" id="SSF52490">
    <property type="entry name" value="Tubulin nucleotide-binding domain-like"/>
    <property type="match status" value="1"/>
</dbReference>
<feature type="compositionally biased region" description="Basic and acidic residues" evidence="1">
    <location>
        <begin position="1098"/>
        <end position="1112"/>
    </location>
</feature>
<reference evidence="2" key="1">
    <citation type="submission" date="2022-06" db="EMBL/GenBank/DDBJ databases">
        <title>Genome public.</title>
        <authorList>
            <person name="Sun Q."/>
        </authorList>
    </citation>
    <scope>NUCLEOTIDE SEQUENCE</scope>
    <source>
        <strain evidence="2">CWNU-1</strain>
    </source>
</reference>
<feature type="region of interest" description="Disordered" evidence="1">
    <location>
        <begin position="1050"/>
        <end position="1438"/>
    </location>
</feature>
<dbReference type="InterPro" id="IPR025904">
    <property type="entry name" value="Tubulin-like"/>
</dbReference>
<comment type="caution">
    <text evidence="2">The sequence shown here is derived from an EMBL/GenBank/DDBJ whole genome shotgun (WGS) entry which is preliminary data.</text>
</comment>
<protein>
    <recommendedName>
        <fullName evidence="4">Tubulin-like protein</fullName>
    </recommendedName>
</protein>
<organism evidence="2 3">
    <name type="scientific">Streptomyces albipurpureus</name>
    <dbReference type="NCBI Taxonomy" id="2897419"/>
    <lineage>
        <taxon>Bacteria</taxon>
        <taxon>Bacillati</taxon>
        <taxon>Actinomycetota</taxon>
        <taxon>Actinomycetes</taxon>
        <taxon>Kitasatosporales</taxon>
        <taxon>Streptomycetaceae</taxon>
        <taxon>Streptomyces</taxon>
    </lineage>
</organism>
<evidence type="ECO:0000313" key="2">
    <source>
        <dbReference type="EMBL" id="MCM2388841.1"/>
    </source>
</evidence>
<evidence type="ECO:0000313" key="3">
    <source>
        <dbReference type="Proteomes" id="UP001431429"/>
    </source>
</evidence>
<dbReference type="Proteomes" id="UP001431429">
    <property type="component" value="Unassembled WGS sequence"/>
</dbReference>
<dbReference type="EMBL" id="JAMQAW010000009">
    <property type="protein sequence ID" value="MCM2388841.1"/>
    <property type="molecule type" value="Genomic_DNA"/>
</dbReference>
<feature type="compositionally biased region" description="Basic and acidic residues" evidence="1">
    <location>
        <begin position="1420"/>
        <end position="1438"/>
    </location>
</feature>
<proteinExistence type="predicted"/>
<name>A0ABT0UNL7_9ACTN</name>